<dbReference type="AlphaFoldDB" id="C9Y0E5"/>
<keyword evidence="5" id="KW-0460">Magnesium</keyword>
<dbReference type="InterPro" id="IPR033749">
    <property type="entry name" value="Polyprenyl_synt_CS"/>
</dbReference>
<dbReference type="FunFam" id="1.10.600.10:FF:000001">
    <property type="entry name" value="Geranylgeranyl diphosphate synthase"/>
    <property type="match status" value="1"/>
</dbReference>
<dbReference type="GO" id="GO:0046872">
    <property type="term" value="F:metal ion binding"/>
    <property type="evidence" value="ECO:0007669"/>
    <property type="project" value="UniProtKB-KW"/>
</dbReference>
<protein>
    <submittedName>
        <fullName evidence="8">Geranylgeranyl pyrophosphate synthetase</fullName>
        <ecNumber evidence="8">2.5.1.1</ecNumber>
        <ecNumber evidence="8">2.5.1.10</ecNumber>
        <ecNumber evidence="8">2.5.1.29</ecNumber>
    </submittedName>
</protein>
<evidence type="ECO:0000256" key="3">
    <source>
        <dbReference type="ARBA" id="ARBA00022679"/>
    </source>
</evidence>
<dbReference type="SUPFAM" id="SSF48576">
    <property type="entry name" value="Terpenoid synthases"/>
    <property type="match status" value="1"/>
</dbReference>
<accession>C9Y0E5</accession>
<dbReference type="PROSITE" id="PS00723">
    <property type="entry name" value="POLYPRENYL_SYNTHASE_1"/>
    <property type="match status" value="1"/>
</dbReference>
<comment type="similarity">
    <text evidence="2 7">Belongs to the FPP/GGPP synthase family.</text>
</comment>
<evidence type="ECO:0000313" key="9">
    <source>
        <dbReference type="Proteomes" id="UP000002069"/>
    </source>
</evidence>
<name>C9Y0E5_CROTZ</name>
<evidence type="ECO:0000256" key="1">
    <source>
        <dbReference type="ARBA" id="ARBA00001946"/>
    </source>
</evidence>
<proteinExistence type="inferred from homology"/>
<evidence type="ECO:0000256" key="2">
    <source>
        <dbReference type="ARBA" id="ARBA00006706"/>
    </source>
</evidence>
<dbReference type="GO" id="GO:0004161">
    <property type="term" value="F:dimethylallyltranstransferase activity"/>
    <property type="evidence" value="ECO:0007669"/>
    <property type="project" value="UniProtKB-EC"/>
</dbReference>
<dbReference type="EC" id="2.5.1.1" evidence="8"/>
<evidence type="ECO:0000256" key="4">
    <source>
        <dbReference type="ARBA" id="ARBA00022723"/>
    </source>
</evidence>
<dbReference type="Pfam" id="PF00348">
    <property type="entry name" value="polyprenyl_synt"/>
    <property type="match status" value="1"/>
</dbReference>
<dbReference type="PANTHER" id="PTHR43281">
    <property type="entry name" value="FARNESYL DIPHOSPHATE SYNTHASE"/>
    <property type="match status" value="1"/>
</dbReference>
<evidence type="ECO:0000256" key="5">
    <source>
        <dbReference type="ARBA" id="ARBA00022842"/>
    </source>
</evidence>
<dbReference type="EMBL" id="FN543093">
    <property type="protein sequence ID" value="CBA33693.1"/>
    <property type="molecule type" value="Genomic_DNA"/>
</dbReference>
<dbReference type="InterPro" id="IPR008949">
    <property type="entry name" value="Isoprenoid_synthase_dom_sf"/>
</dbReference>
<dbReference type="EC" id="2.5.1.10" evidence="8"/>
<evidence type="ECO:0000256" key="7">
    <source>
        <dbReference type="RuleBase" id="RU004466"/>
    </source>
</evidence>
<dbReference type="PANTHER" id="PTHR43281:SF1">
    <property type="entry name" value="FARNESYL DIPHOSPHATE SYNTHASE"/>
    <property type="match status" value="1"/>
</dbReference>
<dbReference type="GO" id="GO:0004311">
    <property type="term" value="F:geranylgeranyl diphosphate synthase activity"/>
    <property type="evidence" value="ECO:0007669"/>
    <property type="project" value="UniProtKB-EC"/>
</dbReference>
<comment type="cofactor">
    <cofactor evidence="1">
        <name>Mg(2+)</name>
        <dbReference type="ChEBI" id="CHEBI:18420"/>
    </cofactor>
</comment>
<dbReference type="InterPro" id="IPR000092">
    <property type="entry name" value="Polyprenyl_synt"/>
</dbReference>
<dbReference type="GO" id="GO:0016114">
    <property type="term" value="P:terpenoid biosynthetic process"/>
    <property type="evidence" value="ECO:0007669"/>
    <property type="project" value="UniProtKB-ARBA"/>
</dbReference>
<dbReference type="PATRIC" id="fig|693216.3.peg.3349"/>
<keyword evidence="3 7" id="KW-0808">Transferase</keyword>
<keyword evidence="9" id="KW-1185">Reference proteome</keyword>
<reference evidence="8 9" key="1">
    <citation type="journal article" date="2010" name="J. Bacteriol.">
        <title>Complete Genome Sequence of Cronobacter turicensis LMG 23827, a foodborne pathogen causing deaths in neonates.</title>
        <authorList>
            <person name="Stephan R."/>
            <person name="Lehner A."/>
            <person name="Tischler P."/>
            <person name="Rattei T."/>
        </authorList>
    </citation>
    <scope>NUCLEOTIDE SEQUENCE [LARGE SCALE GENOMIC DNA]</scope>
    <source>
        <strain evidence="9">DSM 18703 / CCUG 55852 / LMG 23827 / z3032</strain>
    </source>
</reference>
<dbReference type="CDD" id="cd00685">
    <property type="entry name" value="Trans_IPPS_HT"/>
    <property type="match status" value="1"/>
</dbReference>
<dbReference type="HOGENOM" id="CLU_014015_0_1_6"/>
<dbReference type="Gene3D" id="1.10.600.10">
    <property type="entry name" value="Farnesyl Diphosphate Synthase"/>
    <property type="match status" value="1"/>
</dbReference>
<dbReference type="GO" id="GO:0008654">
    <property type="term" value="P:phospholipid biosynthetic process"/>
    <property type="evidence" value="ECO:0007669"/>
    <property type="project" value="UniProtKB-ARBA"/>
</dbReference>
<gene>
    <name evidence="8" type="primary">crtE</name>
    <name evidence="8" type="ordered locus">Ctu_35390</name>
</gene>
<dbReference type="PROSITE" id="PS00444">
    <property type="entry name" value="POLYPRENYL_SYNTHASE_2"/>
    <property type="match status" value="1"/>
</dbReference>
<dbReference type="Proteomes" id="UP000002069">
    <property type="component" value="Chromosome"/>
</dbReference>
<dbReference type="KEGG" id="ctu:CTU_35390"/>
<evidence type="ECO:0000313" key="8">
    <source>
        <dbReference type="EMBL" id="CBA33693.1"/>
    </source>
</evidence>
<dbReference type="SFLD" id="SFLDG01017">
    <property type="entry name" value="Polyprenyl_Transferase_Like"/>
    <property type="match status" value="1"/>
</dbReference>
<evidence type="ECO:0000256" key="6">
    <source>
        <dbReference type="ARBA" id="ARBA00023229"/>
    </source>
</evidence>
<dbReference type="SFLD" id="SFLDS00005">
    <property type="entry name" value="Isoprenoid_Synthase_Type_I"/>
    <property type="match status" value="1"/>
</dbReference>
<organism evidence="8 9">
    <name type="scientific">Cronobacter turicensis (strain DSM 18703 / CCUG 55852 / LMG 23827 / z3032)</name>
    <dbReference type="NCBI Taxonomy" id="693216"/>
    <lineage>
        <taxon>Bacteria</taxon>
        <taxon>Pseudomonadati</taxon>
        <taxon>Pseudomonadota</taxon>
        <taxon>Gammaproteobacteria</taxon>
        <taxon>Enterobacterales</taxon>
        <taxon>Enterobacteriaceae</taxon>
        <taxon>Cronobacter</taxon>
    </lineage>
</organism>
<sequence length="338" mass="36063">MSPDATTVARLMAARARSCAFNFSHSTAITDTIRGLNMNANAVTSSGQEIELQALHDALQTRLDELLPPGQERDLVCAAMREGALTPGKRVRPLLLILTACDLGCDASQPALMDLACAVEMVHAASLMLDDIPCMDNALLRRGKPTIHRQYGESVAILAAVALLSRAFGVIAQASPLSDSCKTQAVSELSSAVGLQGLVQGQFRDLSEGNQARSAEAILATNDLKTSVLFDATLQIAAIAAGASASVRHKLREFSRHLGQAFQLLDDLADGLSNTGKDINKDAGKSTLVAMLGPEAVHQRLRDHLLRADEHLAGACSRGASTRRFMYAWFDKQLAMFG</sequence>
<keyword evidence="4" id="KW-0479">Metal-binding</keyword>
<dbReference type="GO" id="GO:0004337">
    <property type="term" value="F:(2E,6E)-farnesyl diphosphate synthase activity"/>
    <property type="evidence" value="ECO:0007669"/>
    <property type="project" value="UniProtKB-EC"/>
</dbReference>
<keyword evidence="6" id="KW-0414">Isoprene biosynthesis</keyword>
<dbReference type="EC" id="2.5.1.29" evidence="8"/>
<reference evidence="9" key="2">
    <citation type="journal article" date="2011" name="J. Bacteriol.">
        <title>Complete genome sequence of Cronobacter turicensis LMG 23827, a food-borne pathogen causing deaths in neonates.</title>
        <authorList>
            <person name="Stephan R."/>
            <person name="Lehner A."/>
            <person name="Tischler P."/>
            <person name="Rattei T."/>
        </authorList>
    </citation>
    <scope>NUCLEOTIDE SEQUENCE [LARGE SCALE GENOMIC DNA]</scope>
    <source>
        <strain evidence="9">DSM 18703 / CCUG 55852 / LMG 23827 / z3032</strain>
    </source>
</reference>